<accession>A7YXT7</accession>
<organism evidence="1">
    <name type="scientific">Karlodinium veneficum</name>
    <name type="common">Dinoflagellate</name>
    <name type="synonym">Karlodinium micrum</name>
    <dbReference type="NCBI Taxonomy" id="407301"/>
    <lineage>
        <taxon>Eukaryota</taxon>
        <taxon>Sar</taxon>
        <taxon>Alveolata</taxon>
        <taxon>Dinophyceae</taxon>
        <taxon>Gymnodiniales</taxon>
        <taxon>Kareniaceae</taxon>
        <taxon>Karlodinium</taxon>
    </lineage>
</organism>
<dbReference type="InterPro" id="IPR000119">
    <property type="entry name" value="Hist_DNA-bd"/>
</dbReference>
<sequence>MKSMKTGAKKAMTKGALAKALATEHGLKQKACSDVLNSLASIATAEVKKTGIFSIPGLCRIKTRTKPATKAGVRNVFGKEVKVKAKPAKTIVKGYCAAALKKQI</sequence>
<dbReference type="Gene3D" id="4.10.520.10">
    <property type="entry name" value="IHF-like DNA-binding proteins"/>
    <property type="match status" value="1"/>
</dbReference>
<dbReference type="AlphaFoldDB" id="A7YXT7"/>
<evidence type="ECO:0000313" key="1">
    <source>
        <dbReference type="EMBL" id="ABV22216.1"/>
    </source>
</evidence>
<dbReference type="GO" id="GO:0030527">
    <property type="term" value="F:structural constituent of chromatin"/>
    <property type="evidence" value="ECO:0007669"/>
    <property type="project" value="InterPro"/>
</dbReference>
<dbReference type="InterPro" id="IPR010992">
    <property type="entry name" value="IHF-like_DNA-bd_dom_sf"/>
</dbReference>
<dbReference type="CDD" id="cd13834">
    <property type="entry name" value="HU_like"/>
    <property type="match status" value="1"/>
</dbReference>
<protein>
    <submittedName>
        <fullName evidence="1">Major basic nuclear protein</fullName>
    </submittedName>
</protein>
<reference evidence="1" key="1">
    <citation type="journal article" date="2007" name="Proc. Natl. Acad. Sci. U.S.A.">
        <title>Spliced leader RNA trans-splicing in dinoflagellates.</title>
        <authorList>
            <person name="Zhang H."/>
            <person name="Hou Y."/>
            <person name="Miranda L."/>
            <person name="Campbell D.A."/>
            <person name="Sturm N.R."/>
            <person name="Gaasterland T."/>
            <person name="Lin S."/>
        </authorList>
    </citation>
    <scope>NUCLEOTIDE SEQUENCE</scope>
    <source>
        <strain evidence="1">CCMP1975</strain>
    </source>
</reference>
<dbReference type="GO" id="GO:0003677">
    <property type="term" value="F:DNA binding"/>
    <property type="evidence" value="ECO:0007669"/>
    <property type="project" value="InterPro"/>
</dbReference>
<name>A7YXT7_KARVE</name>
<proteinExistence type="evidence at transcript level"/>
<dbReference type="EMBL" id="EF134102">
    <property type="protein sequence ID" value="ABV22216.1"/>
    <property type="molecule type" value="mRNA"/>
</dbReference>
<dbReference type="SUPFAM" id="SSF47729">
    <property type="entry name" value="IHF-like DNA-binding proteins"/>
    <property type="match status" value="1"/>
</dbReference>
<dbReference type="Pfam" id="PF00216">
    <property type="entry name" value="Bac_DNA_binding"/>
    <property type="match status" value="1"/>
</dbReference>